<evidence type="ECO:0000313" key="2">
    <source>
        <dbReference type="Proteomes" id="UP000290565"/>
    </source>
</evidence>
<proteinExistence type="predicted"/>
<reference evidence="1 2" key="1">
    <citation type="submission" date="2015-04" db="EMBL/GenBank/DDBJ databases">
        <title>Comparative genomics of rhizobia nodulating Arachis hypogaea in China.</title>
        <authorList>
            <person name="Li Y."/>
        </authorList>
    </citation>
    <scope>NUCLEOTIDE SEQUENCE [LARGE SCALE GENOMIC DNA]</scope>
    <source>
        <strain evidence="1 2">CCBAU 51787</strain>
    </source>
</reference>
<dbReference type="Proteomes" id="UP000290565">
    <property type="component" value="Unassembled WGS sequence"/>
</dbReference>
<accession>A0A4Q0SU72</accession>
<dbReference type="AlphaFoldDB" id="A0A4Q0SU72"/>
<protein>
    <submittedName>
        <fullName evidence="1">Uncharacterized protein</fullName>
    </submittedName>
</protein>
<organism evidence="1 2">
    <name type="scientific">Bradyrhizobium zhanjiangense</name>
    <dbReference type="NCBI Taxonomy" id="1325107"/>
    <lineage>
        <taxon>Bacteria</taxon>
        <taxon>Pseudomonadati</taxon>
        <taxon>Pseudomonadota</taxon>
        <taxon>Alphaproteobacteria</taxon>
        <taxon>Hyphomicrobiales</taxon>
        <taxon>Nitrobacteraceae</taxon>
        <taxon>Bradyrhizobium</taxon>
    </lineage>
</organism>
<dbReference type="EMBL" id="LBJM01000004">
    <property type="protein sequence ID" value="RXH42620.1"/>
    <property type="molecule type" value="Genomic_DNA"/>
</dbReference>
<name>A0A4Q0SU72_9BRAD</name>
<sequence length="67" mass="7862">MTDALFARAQLALEENGEIRKQRHILRTQFDDVREKLRLSIYESASVRSEIKARQDNEGRCSPRRTT</sequence>
<gene>
    <name evidence="1" type="ORF">XH94_01900</name>
</gene>
<evidence type="ECO:0000313" key="1">
    <source>
        <dbReference type="EMBL" id="RXH42620.1"/>
    </source>
</evidence>
<comment type="caution">
    <text evidence="1">The sequence shown here is derived from an EMBL/GenBank/DDBJ whole genome shotgun (WGS) entry which is preliminary data.</text>
</comment>